<dbReference type="InterPro" id="IPR011706">
    <property type="entry name" value="Cu-oxidase_C"/>
</dbReference>
<dbReference type="OrthoDB" id="2121828at2759"/>
<evidence type="ECO:0000259" key="17">
    <source>
        <dbReference type="Pfam" id="PF07731"/>
    </source>
</evidence>
<dbReference type="InterPro" id="IPR007021">
    <property type="entry name" value="DUF659"/>
</dbReference>
<dbReference type="CDD" id="cd13875">
    <property type="entry name" value="CuRO_2_LCC_plant"/>
    <property type="match status" value="1"/>
</dbReference>
<comment type="similarity">
    <text evidence="3 13">Belongs to the multicopper oxidase family.</text>
</comment>
<dbReference type="InterPro" id="IPR045087">
    <property type="entry name" value="Cu-oxidase_fam"/>
</dbReference>
<comment type="catalytic activity">
    <reaction evidence="1 13">
        <text>4 hydroquinone + O2 = 4 benzosemiquinone + 2 H2O</text>
        <dbReference type="Rhea" id="RHEA:11276"/>
        <dbReference type="ChEBI" id="CHEBI:15377"/>
        <dbReference type="ChEBI" id="CHEBI:15379"/>
        <dbReference type="ChEBI" id="CHEBI:17594"/>
        <dbReference type="ChEBI" id="CHEBI:17977"/>
        <dbReference type="EC" id="1.10.3.2"/>
    </reaction>
</comment>
<sequence length="1002" mass="112537">MSSSHGNTVNNNLASGGASNDSVLKRKLDDIGWEFGHLIDPSNFDRVECKLCGKKFGGGVYRLKQHIAHISGNVSKCLRSTKEDQDKCKKAIEDARNKKKNKYKEEREIRAEVNIIGIEEEGEEIEGLGPRKKPNFLGPMDKFTSKIDPESSMSTSKSLRQHNINDVIFKQRTHSVHRYVARWVYEAGISFNAIQNNSFRAMMEAVGLFGPGYKEPSRYQLSEPLLKEEVSSTKEALKKQENEWKLTGCSIMTDAWTDRKRWSIMNLCVNCCKGTTFLSSKETSDEAHTGELIFKYVDECIEQVGPQNVVQVVTDNASNNMAAANMLKEKRPSIFWSSCATHTINLMLEGIGKLPRFKKIIDSAKTFTIFIYAHHKTLWMMRSFTKKKDIVRPGVTRFASAFLTLQSLVEKKDNLRAMFASTGWDRCKWLKTAKGKVAYSTVMNITFWNGVTTCLKVFAPLVEWKKVSRLCHTKPLLTVNGEYPGPTIAVHEGDNVEIKVTNRVEENTTIHWHGIRQFRTGWADGPAYITQCPIRGGQSYTYKFTVVDQRGTLLWHAHYSWQRASVYGAFIIYPRMPNPFSSPPIRAEIPIIFGEWWNSDIDSVENEMIKYGAGPISSDAYTINGLPGPLYPCSNKDTFIQTVEFGKTYMLRIINAALNDELFFAIANHTLTVVEIDAVYTKPFTTTAIMIAPGQTTTVLMTANQVPDRSGMFAMAARPYLTSVFPFNNSTSLGFLRYKKLGSGKIKSLNSLQVHNLPLMEDTAFATKFSDNLRSLASAQFPCNVPKLIDKRVIVTISLNLQDCPKNETCKGFNGKRFHASMNNQSFVRPPTSILECHYKNLTTGIFSSDFPEKPPNAFDYTGVDPLTENMNTEIGTKLLVVPYGTSLEIVLQDTSFLNVENHPIHVHGHNFFIVGRGFGNFDQAKHLVEYNLVDPPERNTVAVPSGGWAAIRIKADNPGVWFVHCHLEEHTTWGLAMGLIVKNGPGPSQTVIPPPQDLPLC</sequence>
<dbReference type="AlphaFoldDB" id="A0A5C7H225"/>
<evidence type="ECO:0000256" key="8">
    <source>
        <dbReference type="ARBA" id="ARBA00022737"/>
    </source>
</evidence>
<keyword evidence="6 13" id="KW-0964">Secreted</keyword>
<dbReference type="PANTHER" id="PTHR11709">
    <property type="entry name" value="MULTI-COPPER OXIDASE"/>
    <property type="match status" value="1"/>
</dbReference>
<evidence type="ECO:0000313" key="20">
    <source>
        <dbReference type="Proteomes" id="UP000323000"/>
    </source>
</evidence>
<evidence type="ECO:0000256" key="3">
    <source>
        <dbReference type="ARBA" id="ARBA00010609"/>
    </source>
</evidence>
<gene>
    <name evidence="19" type="ORF">EZV62_023363</name>
</gene>
<feature type="domain" description="DUF659" evidence="16">
    <location>
        <begin position="216"/>
        <end position="366"/>
    </location>
</feature>
<evidence type="ECO:0000256" key="2">
    <source>
        <dbReference type="ARBA" id="ARBA00004271"/>
    </source>
</evidence>
<dbReference type="Pfam" id="PF00394">
    <property type="entry name" value="Cu-oxidase"/>
    <property type="match status" value="1"/>
</dbReference>
<keyword evidence="5 13" id="KW-0052">Apoplast</keyword>
<name>A0A5C7H225_9ROSI</name>
<dbReference type="EMBL" id="VAHF01000011">
    <property type="protein sequence ID" value="TXG50839.1"/>
    <property type="molecule type" value="Genomic_DNA"/>
</dbReference>
<keyword evidence="9 13" id="KW-0560">Oxidoreductase</keyword>
<dbReference type="Proteomes" id="UP000323000">
    <property type="component" value="Chromosome 11"/>
</dbReference>
<keyword evidence="20" id="KW-1185">Reference proteome</keyword>
<evidence type="ECO:0000259" key="18">
    <source>
        <dbReference type="Pfam" id="PF07732"/>
    </source>
</evidence>
<dbReference type="InterPro" id="IPR002355">
    <property type="entry name" value="Cu_oxidase_Cu_BS"/>
</dbReference>
<dbReference type="SUPFAM" id="SSF53098">
    <property type="entry name" value="Ribonuclease H-like"/>
    <property type="match status" value="1"/>
</dbReference>
<comment type="function">
    <text evidence="13">Lignin degradation and detoxification of lignin-derived products.</text>
</comment>
<evidence type="ECO:0000259" key="15">
    <source>
        <dbReference type="Pfam" id="PF00394"/>
    </source>
</evidence>
<dbReference type="InterPro" id="IPR034288">
    <property type="entry name" value="CuRO_1_LCC"/>
</dbReference>
<dbReference type="Pfam" id="PF04937">
    <property type="entry name" value="DUF659"/>
    <property type="match status" value="1"/>
</dbReference>
<comment type="subcellular location">
    <subcellularLocation>
        <location evidence="2 13">Secreted</location>
        <location evidence="2 13">Extracellular space</location>
        <location evidence="2 13">Apoplast</location>
    </subcellularLocation>
</comment>
<evidence type="ECO:0000256" key="10">
    <source>
        <dbReference type="ARBA" id="ARBA00023008"/>
    </source>
</evidence>
<proteinExistence type="inferred from homology"/>
<dbReference type="GO" id="GO:0005507">
    <property type="term" value="F:copper ion binding"/>
    <property type="evidence" value="ECO:0007669"/>
    <property type="project" value="InterPro"/>
</dbReference>
<dbReference type="InterPro" id="IPR034289">
    <property type="entry name" value="CuRO_3_LCC"/>
</dbReference>
<comment type="cofactor">
    <cofactor evidence="13">
        <name>Cu cation</name>
        <dbReference type="ChEBI" id="CHEBI:23378"/>
    </cofactor>
    <text evidence="13">Binds 4 Cu cations per monomer.</text>
</comment>
<dbReference type="GO" id="GO:0052716">
    <property type="term" value="F:hydroquinone:oxygen oxidoreductase activity"/>
    <property type="evidence" value="ECO:0007669"/>
    <property type="project" value="UniProtKB-EC"/>
</dbReference>
<dbReference type="PANTHER" id="PTHR11709:SF292">
    <property type="entry name" value="LACCASE-1"/>
    <property type="match status" value="1"/>
</dbReference>
<evidence type="ECO:0000256" key="1">
    <source>
        <dbReference type="ARBA" id="ARBA00000349"/>
    </source>
</evidence>
<keyword evidence="14" id="KW-0175">Coiled coil</keyword>
<evidence type="ECO:0000256" key="4">
    <source>
        <dbReference type="ARBA" id="ARBA00012297"/>
    </source>
</evidence>
<keyword evidence="10 13" id="KW-0186">Copper</keyword>
<comment type="caution">
    <text evidence="19">The sequence shown here is derived from an EMBL/GenBank/DDBJ whole genome shotgun (WGS) entry which is preliminary data.</text>
</comment>
<dbReference type="CDD" id="cd13849">
    <property type="entry name" value="CuRO_1_LCC_plant"/>
    <property type="match status" value="1"/>
</dbReference>
<feature type="domain" description="Plastocyanin-like" evidence="18">
    <location>
        <begin position="462"/>
        <end position="575"/>
    </location>
</feature>
<dbReference type="GO" id="GO:0046274">
    <property type="term" value="P:lignin catabolic process"/>
    <property type="evidence" value="ECO:0007669"/>
    <property type="project" value="UniProtKB-KW"/>
</dbReference>
<dbReference type="InterPro" id="IPR017761">
    <property type="entry name" value="Laccase"/>
</dbReference>
<dbReference type="InterPro" id="IPR033138">
    <property type="entry name" value="Cu_oxidase_CS"/>
</dbReference>
<keyword evidence="8 13" id="KW-0677">Repeat</keyword>
<keyword evidence="12 13" id="KW-0439">Lignin degradation</keyword>
<protein>
    <recommendedName>
        <fullName evidence="4 13">Laccase</fullName>
        <ecNumber evidence="4 13">1.10.3.2</ecNumber>
    </recommendedName>
    <alternativeName>
        <fullName evidence="13">Benzenediol:oxygen oxidoreductase</fullName>
    </alternativeName>
    <alternativeName>
        <fullName evidence="13">Diphenol oxidase</fullName>
    </alternativeName>
    <alternativeName>
        <fullName evidence="13">Urishiol oxidase</fullName>
    </alternativeName>
</protein>
<evidence type="ECO:0000256" key="11">
    <source>
        <dbReference type="ARBA" id="ARBA00023180"/>
    </source>
</evidence>
<dbReference type="FunFam" id="2.60.40.420:FF:000049">
    <property type="entry name" value="Laccase"/>
    <property type="match status" value="1"/>
</dbReference>
<feature type="domain" description="Plastocyanin-like" evidence="15">
    <location>
        <begin position="589"/>
        <end position="740"/>
    </location>
</feature>
<keyword evidence="11" id="KW-0325">Glycoprotein</keyword>
<evidence type="ECO:0000256" key="9">
    <source>
        <dbReference type="ARBA" id="ARBA00023002"/>
    </source>
</evidence>
<evidence type="ECO:0000313" key="19">
    <source>
        <dbReference type="EMBL" id="TXG50839.1"/>
    </source>
</evidence>
<dbReference type="PROSITE" id="PS00079">
    <property type="entry name" value="MULTICOPPER_OXIDASE1"/>
    <property type="match status" value="1"/>
</dbReference>
<evidence type="ECO:0000256" key="5">
    <source>
        <dbReference type="ARBA" id="ARBA00022523"/>
    </source>
</evidence>
<dbReference type="InterPro" id="IPR012337">
    <property type="entry name" value="RNaseH-like_sf"/>
</dbReference>
<evidence type="ECO:0000259" key="16">
    <source>
        <dbReference type="Pfam" id="PF04937"/>
    </source>
</evidence>
<dbReference type="EC" id="1.10.3.2" evidence="4 13"/>
<feature type="coiled-coil region" evidence="14">
    <location>
        <begin position="78"/>
        <end position="112"/>
    </location>
</feature>
<evidence type="ECO:0000256" key="14">
    <source>
        <dbReference type="SAM" id="Coils"/>
    </source>
</evidence>
<dbReference type="Pfam" id="PF07732">
    <property type="entry name" value="Cu-oxidase_3"/>
    <property type="match status" value="1"/>
</dbReference>
<organism evidence="19 20">
    <name type="scientific">Acer yangbiense</name>
    <dbReference type="NCBI Taxonomy" id="1000413"/>
    <lineage>
        <taxon>Eukaryota</taxon>
        <taxon>Viridiplantae</taxon>
        <taxon>Streptophyta</taxon>
        <taxon>Embryophyta</taxon>
        <taxon>Tracheophyta</taxon>
        <taxon>Spermatophyta</taxon>
        <taxon>Magnoliopsida</taxon>
        <taxon>eudicotyledons</taxon>
        <taxon>Gunneridae</taxon>
        <taxon>Pentapetalae</taxon>
        <taxon>rosids</taxon>
        <taxon>malvids</taxon>
        <taxon>Sapindales</taxon>
        <taxon>Sapindaceae</taxon>
        <taxon>Hippocastanoideae</taxon>
        <taxon>Acereae</taxon>
        <taxon>Acer</taxon>
    </lineage>
</organism>
<dbReference type="InterPro" id="IPR011707">
    <property type="entry name" value="Cu-oxidase-like_N"/>
</dbReference>
<dbReference type="Gene3D" id="2.60.40.420">
    <property type="entry name" value="Cupredoxins - blue copper proteins"/>
    <property type="match status" value="3"/>
</dbReference>
<dbReference type="NCBIfam" id="TIGR03389">
    <property type="entry name" value="laccase"/>
    <property type="match status" value="1"/>
</dbReference>
<keyword evidence="7 13" id="KW-0479">Metal-binding</keyword>
<reference evidence="20" key="1">
    <citation type="journal article" date="2019" name="Gigascience">
        <title>De novo genome assembly of the endangered Acer yangbiense, a plant species with extremely small populations endemic to Yunnan Province, China.</title>
        <authorList>
            <person name="Yang J."/>
            <person name="Wariss H.M."/>
            <person name="Tao L."/>
            <person name="Zhang R."/>
            <person name="Yun Q."/>
            <person name="Hollingsworth P."/>
            <person name="Dao Z."/>
            <person name="Luo G."/>
            <person name="Guo H."/>
            <person name="Ma Y."/>
            <person name="Sun W."/>
        </authorList>
    </citation>
    <scope>NUCLEOTIDE SEQUENCE [LARGE SCALE GENOMIC DNA]</scope>
    <source>
        <strain evidence="20">cv. Malutang</strain>
    </source>
</reference>
<evidence type="ECO:0000256" key="12">
    <source>
        <dbReference type="ARBA" id="ARBA00023185"/>
    </source>
</evidence>
<dbReference type="PROSITE" id="PS00080">
    <property type="entry name" value="MULTICOPPER_OXIDASE2"/>
    <property type="match status" value="1"/>
</dbReference>
<dbReference type="Pfam" id="PF07731">
    <property type="entry name" value="Cu-oxidase_2"/>
    <property type="match status" value="1"/>
</dbReference>
<feature type="domain" description="Plastocyanin-like" evidence="17">
    <location>
        <begin position="850"/>
        <end position="984"/>
    </location>
</feature>
<evidence type="ECO:0000256" key="6">
    <source>
        <dbReference type="ARBA" id="ARBA00022525"/>
    </source>
</evidence>
<accession>A0A5C7H225</accession>
<dbReference type="CDD" id="cd13897">
    <property type="entry name" value="CuRO_3_LCC_plant"/>
    <property type="match status" value="1"/>
</dbReference>
<dbReference type="InterPro" id="IPR008972">
    <property type="entry name" value="Cupredoxin"/>
</dbReference>
<dbReference type="GO" id="GO:0048046">
    <property type="term" value="C:apoplast"/>
    <property type="evidence" value="ECO:0007669"/>
    <property type="project" value="UniProtKB-SubCell"/>
</dbReference>
<dbReference type="InterPro" id="IPR001117">
    <property type="entry name" value="Cu-oxidase_2nd"/>
</dbReference>
<evidence type="ECO:0000256" key="13">
    <source>
        <dbReference type="RuleBase" id="RU361119"/>
    </source>
</evidence>
<dbReference type="InterPro" id="IPR034285">
    <property type="entry name" value="CuRO_2_LCC"/>
</dbReference>
<evidence type="ECO:0000256" key="7">
    <source>
        <dbReference type="ARBA" id="ARBA00022723"/>
    </source>
</evidence>
<dbReference type="SUPFAM" id="SSF49503">
    <property type="entry name" value="Cupredoxins"/>
    <property type="match status" value="3"/>
</dbReference>